<dbReference type="PIRSF" id="PIRSF000350">
    <property type="entry name" value="Mercury_reductase_MerA"/>
    <property type="match status" value="1"/>
</dbReference>
<keyword evidence="4" id="KW-0547">Nucleotide-binding</keyword>
<feature type="disulfide bond" description="Redox-active" evidence="5">
    <location>
        <begin position="41"/>
        <end position="46"/>
    </location>
</feature>
<dbReference type="SUPFAM" id="SSF51905">
    <property type="entry name" value="FAD/NAD(P)-binding domain"/>
    <property type="match status" value="1"/>
</dbReference>
<dbReference type="PRINTS" id="PR00368">
    <property type="entry name" value="FADPNR"/>
</dbReference>
<gene>
    <name evidence="8" type="ORF">FC84_GL001739</name>
</gene>
<feature type="binding site" evidence="4">
    <location>
        <begin position="171"/>
        <end position="178"/>
    </location>
    <ligand>
        <name>NAD(+)</name>
        <dbReference type="ChEBI" id="CHEBI:57540"/>
    </ligand>
</feature>
<keyword evidence="3 4" id="KW-0274">FAD</keyword>
<keyword evidence="4" id="KW-0520">NAD</keyword>
<dbReference type="PATRIC" id="fig|1423738.3.peg.1767"/>
<dbReference type="Pfam" id="PF02852">
    <property type="entry name" value="Pyr_redox_dim"/>
    <property type="match status" value="1"/>
</dbReference>
<evidence type="ECO:0000313" key="9">
    <source>
        <dbReference type="Proteomes" id="UP000051813"/>
    </source>
</evidence>
<accession>A0A0R2BUA2</accession>
<keyword evidence="9" id="KW-1185">Reference proteome</keyword>
<dbReference type="InterPro" id="IPR001100">
    <property type="entry name" value="Pyr_nuc-diS_OxRdtase"/>
</dbReference>
<evidence type="ECO:0000256" key="5">
    <source>
        <dbReference type="PIRSR" id="PIRSR000350-4"/>
    </source>
</evidence>
<feature type="binding site" evidence="4">
    <location>
        <position position="258"/>
    </location>
    <ligand>
        <name>NAD(+)</name>
        <dbReference type="ChEBI" id="CHEBI:57540"/>
    </ligand>
</feature>
<dbReference type="GO" id="GO:0000166">
    <property type="term" value="F:nucleotide binding"/>
    <property type="evidence" value="ECO:0007669"/>
    <property type="project" value="UniProtKB-KW"/>
</dbReference>
<feature type="binding site" evidence="4">
    <location>
        <position position="299"/>
    </location>
    <ligand>
        <name>FAD</name>
        <dbReference type="ChEBI" id="CHEBI:57692"/>
    </ligand>
</feature>
<dbReference type="GO" id="GO:0016491">
    <property type="term" value="F:oxidoreductase activity"/>
    <property type="evidence" value="ECO:0007669"/>
    <property type="project" value="InterPro"/>
</dbReference>
<evidence type="ECO:0000259" key="7">
    <source>
        <dbReference type="Pfam" id="PF07992"/>
    </source>
</evidence>
<dbReference type="Pfam" id="PF07992">
    <property type="entry name" value="Pyr_redox_2"/>
    <property type="match status" value="1"/>
</dbReference>
<evidence type="ECO:0000256" key="3">
    <source>
        <dbReference type="ARBA" id="ARBA00022827"/>
    </source>
</evidence>
<dbReference type="AlphaFoldDB" id="A0A0R2BUA2"/>
<dbReference type="PRINTS" id="PR00411">
    <property type="entry name" value="PNDRDTASEI"/>
</dbReference>
<dbReference type="InterPro" id="IPR023753">
    <property type="entry name" value="FAD/NAD-binding_dom"/>
</dbReference>
<reference evidence="8 9" key="1">
    <citation type="journal article" date="2015" name="Genome Announc.">
        <title>Expanding the biotechnology potential of lactobacilli through comparative genomics of 213 strains and associated genera.</title>
        <authorList>
            <person name="Sun Z."/>
            <person name="Harris H.M."/>
            <person name="McCann A."/>
            <person name="Guo C."/>
            <person name="Argimon S."/>
            <person name="Zhang W."/>
            <person name="Yang X."/>
            <person name="Jeffery I.B."/>
            <person name="Cooney J.C."/>
            <person name="Kagawa T.F."/>
            <person name="Liu W."/>
            <person name="Song Y."/>
            <person name="Salvetti E."/>
            <person name="Wrobel A."/>
            <person name="Rasinkangas P."/>
            <person name="Parkhill J."/>
            <person name="Rea M.C."/>
            <person name="O'Sullivan O."/>
            <person name="Ritari J."/>
            <person name="Douillard F.P."/>
            <person name="Paul Ross R."/>
            <person name="Yang R."/>
            <person name="Briner A.E."/>
            <person name="Felis G.E."/>
            <person name="de Vos W.M."/>
            <person name="Barrangou R."/>
            <person name="Klaenhammer T.R."/>
            <person name="Caufield P.W."/>
            <person name="Cui Y."/>
            <person name="Zhang H."/>
            <person name="O'Toole P.W."/>
        </authorList>
    </citation>
    <scope>NUCLEOTIDE SEQUENCE [LARGE SCALE GENOMIC DNA]</scope>
    <source>
        <strain evidence="8 9">DSM 20335</strain>
    </source>
</reference>
<dbReference type="Proteomes" id="UP000051813">
    <property type="component" value="Unassembled WGS sequence"/>
</dbReference>
<keyword evidence="2" id="KW-0285">Flavoprotein</keyword>
<dbReference type="InterPro" id="IPR004099">
    <property type="entry name" value="Pyr_nucl-diS_OxRdtase_dimer"/>
</dbReference>
<name>A0A0R2BUA2_9LACO</name>
<proteinExistence type="inferred from homology"/>
<evidence type="ECO:0000256" key="4">
    <source>
        <dbReference type="PIRSR" id="PIRSR000350-3"/>
    </source>
</evidence>
<dbReference type="PANTHER" id="PTHR43014">
    <property type="entry name" value="MERCURIC REDUCTASE"/>
    <property type="match status" value="1"/>
</dbReference>
<organism evidence="8 9">
    <name type="scientific">Lapidilactobacillus dextrinicus DSM 20335</name>
    <dbReference type="NCBI Taxonomy" id="1423738"/>
    <lineage>
        <taxon>Bacteria</taxon>
        <taxon>Bacillati</taxon>
        <taxon>Bacillota</taxon>
        <taxon>Bacilli</taxon>
        <taxon>Lactobacillales</taxon>
        <taxon>Lactobacillaceae</taxon>
        <taxon>Lapidilactobacillus</taxon>
    </lineage>
</organism>
<feature type="domain" description="Pyridine nucleotide-disulphide oxidoreductase dimerisation" evidence="6">
    <location>
        <begin position="336"/>
        <end position="438"/>
    </location>
</feature>
<sequence length="445" mass="48568">MTKFDVIIIGGGPAGLAAAYGLKAAGKSVAIIENDLWGGTCPNRGCDPKKILLAAVEAKAASQHLQKYGIQNVPTINWPELMASKHDYTDGINDSTLAGLKDEQVITFHGTAHFIDDQTLQVAETILTATDIIIATGQRPNLLAIPGEQYLLTSTDFLDFAEMPQRVAFIGGGYVAFELAAIANAAGAEVHLIQHNQHFLKAFDQDLVQELVEQLKQQGIQFDTDIETKAIRKTTTGFVVEGNSGYQLDTDAVICATGRIPNIEDLALAAAHIEADRHGIKVNDHLQTLHNSHIYAIGDVVSRTQPKLTPVAGFEGRYVVQQILKTDKAPINYPVIPTLVYATPKLAQIGVSAQVAAQDTDKYQVHDLDLTHWFTYQRIREPHAHAKIVIEQATGLIVGVSFLSELADEMINYFANLINQQITAEQLAQQIFAYPTPASDLGYFY</sequence>
<comment type="cofactor">
    <cofactor evidence="4">
        <name>FAD</name>
        <dbReference type="ChEBI" id="CHEBI:57692"/>
    </cofactor>
    <text evidence="4">Binds 1 FAD per subunit.</text>
</comment>
<evidence type="ECO:0000256" key="1">
    <source>
        <dbReference type="ARBA" id="ARBA00007532"/>
    </source>
</evidence>
<dbReference type="EMBL" id="AYYK01000004">
    <property type="protein sequence ID" value="KRM79558.1"/>
    <property type="molecule type" value="Genomic_DNA"/>
</dbReference>
<evidence type="ECO:0000256" key="2">
    <source>
        <dbReference type="ARBA" id="ARBA00022630"/>
    </source>
</evidence>
<dbReference type="SUPFAM" id="SSF55424">
    <property type="entry name" value="FAD/NAD-linked reductases, dimerisation (C-terminal) domain"/>
    <property type="match status" value="1"/>
</dbReference>
<comment type="similarity">
    <text evidence="1">Belongs to the class-I pyridine nucleotide-disulfide oxidoreductase family.</text>
</comment>
<dbReference type="InterPro" id="IPR036188">
    <property type="entry name" value="FAD/NAD-bd_sf"/>
</dbReference>
<evidence type="ECO:0000259" key="6">
    <source>
        <dbReference type="Pfam" id="PF02852"/>
    </source>
</evidence>
<dbReference type="Gene3D" id="3.50.50.60">
    <property type="entry name" value="FAD/NAD(P)-binding domain"/>
    <property type="match status" value="2"/>
</dbReference>
<dbReference type="Gene3D" id="3.30.390.30">
    <property type="match status" value="1"/>
</dbReference>
<protein>
    <submittedName>
        <fullName evidence="8">Glutathione reductase</fullName>
    </submittedName>
</protein>
<dbReference type="STRING" id="1423738.FC84_GL001739"/>
<comment type="caution">
    <text evidence="8">The sequence shown here is derived from an EMBL/GenBank/DDBJ whole genome shotgun (WGS) entry which is preliminary data.</text>
</comment>
<feature type="binding site" evidence="4">
    <location>
        <position position="50"/>
    </location>
    <ligand>
        <name>FAD</name>
        <dbReference type="ChEBI" id="CHEBI:57692"/>
    </ligand>
</feature>
<dbReference type="InterPro" id="IPR016156">
    <property type="entry name" value="FAD/NAD-linked_Rdtase_dimer_sf"/>
</dbReference>
<evidence type="ECO:0000313" key="8">
    <source>
        <dbReference type="EMBL" id="KRM79558.1"/>
    </source>
</evidence>
<feature type="domain" description="FAD/NAD(P)-binding" evidence="7">
    <location>
        <begin position="4"/>
        <end position="316"/>
    </location>
</feature>
<dbReference type="PANTHER" id="PTHR43014:SF5">
    <property type="entry name" value="GLUTATHIONE REDUCTASE (NADPH)"/>
    <property type="match status" value="1"/>
</dbReference>